<proteinExistence type="predicted"/>
<dbReference type="Gene3D" id="1.10.443.10">
    <property type="entry name" value="Intergrase catalytic core"/>
    <property type="match status" value="1"/>
</dbReference>
<dbReference type="Pfam" id="PF00589">
    <property type="entry name" value="Phage_integrase"/>
    <property type="match status" value="1"/>
</dbReference>
<dbReference type="CDD" id="cd00799">
    <property type="entry name" value="INT_Cre_C"/>
    <property type="match status" value="1"/>
</dbReference>
<protein>
    <submittedName>
        <fullName evidence="4">Site-specific recombinase XerD</fullName>
    </submittedName>
</protein>
<reference evidence="4 5" key="1">
    <citation type="submission" date="2016-10" db="EMBL/GenBank/DDBJ databases">
        <authorList>
            <person name="de Groot N.N."/>
        </authorList>
    </citation>
    <scope>NUCLEOTIDE SEQUENCE [LARGE SCALE GENOMIC DNA]</scope>
    <source>
        <strain evidence="4 5">BS3662</strain>
    </source>
</reference>
<keyword evidence="2" id="KW-0233">DNA recombination</keyword>
<dbReference type="Gene3D" id="1.10.150.130">
    <property type="match status" value="1"/>
</dbReference>
<dbReference type="PANTHER" id="PTHR34605:SF3">
    <property type="entry name" value="P CELL-TYPE AGGLUTINATION PROTEIN MAP4-LIKE-RELATED"/>
    <property type="match status" value="1"/>
</dbReference>
<evidence type="ECO:0000256" key="2">
    <source>
        <dbReference type="ARBA" id="ARBA00023172"/>
    </source>
</evidence>
<gene>
    <name evidence="4" type="ORF">SAMN04490194_3308</name>
</gene>
<evidence type="ECO:0000259" key="3">
    <source>
        <dbReference type="PROSITE" id="PS51898"/>
    </source>
</evidence>
<dbReference type="InterPro" id="IPR011010">
    <property type="entry name" value="DNA_brk_join_enz"/>
</dbReference>
<feature type="domain" description="Tyr recombinase" evidence="3">
    <location>
        <begin position="141"/>
        <end position="340"/>
    </location>
</feature>
<dbReference type="InterPro" id="IPR010998">
    <property type="entry name" value="Integrase_recombinase_N"/>
</dbReference>
<dbReference type="InterPro" id="IPR002104">
    <property type="entry name" value="Integrase_catalytic"/>
</dbReference>
<dbReference type="GO" id="GO:0003677">
    <property type="term" value="F:DNA binding"/>
    <property type="evidence" value="ECO:0007669"/>
    <property type="project" value="UniProtKB-KW"/>
</dbReference>
<dbReference type="InterPro" id="IPR013762">
    <property type="entry name" value="Integrase-like_cat_sf"/>
</dbReference>
<organism evidence="4 5">
    <name type="scientific">Pseudomonas migulae</name>
    <dbReference type="NCBI Taxonomy" id="78543"/>
    <lineage>
        <taxon>Bacteria</taxon>
        <taxon>Pseudomonadati</taxon>
        <taxon>Pseudomonadota</taxon>
        <taxon>Gammaproteobacteria</taxon>
        <taxon>Pseudomonadales</taxon>
        <taxon>Pseudomonadaceae</taxon>
        <taxon>Pseudomonas</taxon>
    </lineage>
</organism>
<dbReference type="PANTHER" id="PTHR34605">
    <property type="entry name" value="PHAGE_INTEGRASE DOMAIN-CONTAINING PROTEIN"/>
    <property type="match status" value="1"/>
</dbReference>
<dbReference type="EMBL" id="FNTY01000002">
    <property type="protein sequence ID" value="SEE65317.1"/>
    <property type="molecule type" value="Genomic_DNA"/>
</dbReference>
<keyword evidence="1" id="KW-0238">DNA-binding</keyword>
<evidence type="ECO:0000313" key="4">
    <source>
        <dbReference type="EMBL" id="SEE65317.1"/>
    </source>
</evidence>
<dbReference type="InterPro" id="IPR052925">
    <property type="entry name" value="Phage_Integrase-like_Recomb"/>
</dbReference>
<dbReference type="SUPFAM" id="SSF47823">
    <property type="entry name" value="lambda integrase-like, N-terminal domain"/>
    <property type="match status" value="1"/>
</dbReference>
<evidence type="ECO:0000256" key="1">
    <source>
        <dbReference type="ARBA" id="ARBA00023125"/>
    </source>
</evidence>
<dbReference type="SUPFAM" id="SSF56349">
    <property type="entry name" value="DNA breaking-rejoining enzymes"/>
    <property type="match status" value="1"/>
</dbReference>
<name>A0A1H5KLM3_9PSED</name>
<accession>A0A1H5KLM3</accession>
<sequence>MLAKNLQAPRALKPLASSFTSIASKLAPTVVNAMSDLDRYLQAATRDNTRRSYRAAIEHFEVSWGGFLPATADSVARYLVAYAGELSINTLKLRLSALAQWHNSQGFADPTKAPVVRKVFKGIRALHPAQEKQAEPLQLQHLEQVVAWLEQEAHTAKSQHDQPALLRARRDRALILLGFWRGFRSDELCRVQIEHVQASAGSGITLYLPRSKSDRENLGKTYQTPALQRLCPVQAYIAWITEAALVRGPVFRGIDRWGHLSEEGLHANSVIPLLRQALERAGIPAEQYTSHSLRRGFATWAHQSGWDLKSLMSYVGWKDMKSAMRYVEANPFLGMARISEKPLRP</sequence>
<dbReference type="Proteomes" id="UP000198985">
    <property type="component" value="Unassembled WGS sequence"/>
</dbReference>
<dbReference type="AlphaFoldDB" id="A0A1H5KLM3"/>
<dbReference type="PROSITE" id="PS51898">
    <property type="entry name" value="TYR_RECOMBINASE"/>
    <property type="match status" value="1"/>
</dbReference>
<dbReference type="GO" id="GO:0006310">
    <property type="term" value="P:DNA recombination"/>
    <property type="evidence" value="ECO:0007669"/>
    <property type="project" value="UniProtKB-KW"/>
</dbReference>
<evidence type="ECO:0000313" key="5">
    <source>
        <dbReference type="Proteomes" id="UP000198985"/>
    </source>
</evidence>
<dbReference type="GO" id="GO:0015074">
    <property type="term" value="P:DNA integration"/>
    <property type="evidence" value="ECO:0007669"/>
    <property type="project" value="InterPro"/>
</dbReference>